<dbReference type="CDD" id="cd20625">
    <property type="entry name" value="CYP164-like"/>
    <property type="match status" value="1"/>
</dbReference>
<dbReference type="SUPFAM" id="SSF48264">
    <property type="entry name" value="Cytochrome P450"/>
    <property type="match status" value="1"/>
</dbReference>
<comment type="similarity">
    <text evidence="1 7">Belongs to the cytochrome P450 family.</text>
</comment>
<dbReference type="InterPro" id="IPR001128">
    <property type="entry name" value="Cyt_P450"/>
</dbReference>
<keyword evidence="6 7" id="KW-0503">Monooxygenase</keyword>
<dbReference type="PROSITE" id="PS00086">
    <property type="entry name" value="CYTOCHROME_P450"/>
    <property type="match status" value="1"/>
</dbReference>
<evidence type="ECO:0000256" key="6">
    <source>
        <dbReference type="ARBA" id="ARBA00023033"/>
    </source>
</evidence>
<keyword evidence="3 7" id="KW-0479">Metal-binding</keyword>
<dbReference type="AlphaFoldDB" id="A0A1H2N369"/>
<name>A0A1H2N369_9ACTN</name>
<keyword evidence="9" id="KW-1185">Reference proteome</keyword>
<sequence length="402" mass="43312">MVQADGLLDLADPGFRDDPYPALAAVRDLGPLPYDDRLGVRLAASYADATEVLRSRDLGRTYTLRVPRPGRPAGEWDTFNALHEHALLEVEAPTHPRLRRLVASAFARGHVERLRPRVAELADGLLDACAARLADEGSVDVVAGYAEPLPVLVVAELLGWPAADRHLLRPWSQAIVAMYELDPTPEAEAAARAAADAFAAYVVELARERSVRPADDLVSDLVAVRDAGDRLSEAELVATVVLLLNAGHEASVNGLGNGLVSWLAASSPAAPVEPLVEEMLRHDAPLQLFERTVGRPCTVAGVDLEPGERVAALLGAANRDPARFERPDVFDPRRTAPHLSFGAGVHFCLGAPLARLELQVSLGALLRRWPALDLVSATRRPTFVLRGWSEVRVRPSVGADRA</sequence>
<dbReference type="FunFam" id="1.10.630.10:FF:000018">
    <property type="entry name" value="Cytochrome P450 monooxygenase"/>
    <property type="match status" value="1"/>
</dbReference>
<keyword evidence="5 7" id="KW-0408">Iron</keyword>
<evidence type="ECO:0000313" key="9">
    <source>
        <dbReference type="Proteomes" id="UP000198825"/>
    </source>
</evidence>
<protein>
    <recommendedName>
        <fullName evidence="10">Cytochrome P450</fullName>
    </recommendedName>
</protein>
<dbReference type="GO" id="GO:0005506">
    <property type="term" value="F:iron ion binding"/>
    <property type="evidence" value="ECO:0007669"/>
    <property type="project" value="InterPro"/>
</dbReference>
<dbReference type="OrthoDB" id="502624at2"/>
<keyword evidence="4 7" id="KW-0560">Oxidoreductase</keyword>
<keyword evidence="2 7" id="KW-0349">Heme</keyword>
<dbReference type="GO" id="GO:0016705">
    <property type="term" value="F:oxidoreductase activity, acting on paired donors, with incorporation or reduction of molecular oxygen"/>
    <property type="evidence" value="ECO:0007669"/>
    <property type="project" value="InterPro"/>
</dbReference>
<evidence type="ECO:0000313" key="8">
    <source>
        <dbReference type="EMBL" id="SDV00003.1"/>
    </source>
</evidence>
<evidence type="ECO:0000256" key="3">
    <source>
        <dbReference type="ARBA" id="ARBA00022723"/>
    </source>
</evidence>
<dbReference type="Gene3D" id="1.10.630.10">
    <property type="entry name" value="Cytochrome P450"/>
    <property type="match status" value="1"/>
</dbReference>
<dbReference type="Proteomes" id="UP000198825">
    <property type="component" value="Chromosome I"/>
</dbReference>
<dbReference type="InterPro" id="IPR036396">
    <property type="entry name" value="Cyt_P450_sf"/>
</dbReference>
<organism evidence="8 9">
    <name type="scientific">Microlunatus sagamiharensis</name>
    <dbReference type="NCBI Taxonomy" id="546874"/>
    <lineage>
        <taxon>Bacteria</taxon>
        <taxon>Bacillati</taxon>
        <taxon>Actinomycetota</taxon>
        <taxon>Actinomycetes</taxon>
        <taxon>Propionibacteriales</taxon>
        <taxon>Propionibacteriaceae</taxon>
        <taxon>Microlunatus</taxon>
    </lineage>
</organism>
<evidence type="ECO:0008006" key="10">
    <source>
        <dbReference type="Google" id="ProtNLM"/>
    </source>
</evidence>
<dbReference type="PRINTS" id="PR00359">
    <property type="entry name" value="BP450"/>
</dbReference>
<dbReference type="EMBL" id="LT629799">
    <property type="protein sequence ID" value="SDV00003.1"/>
    <property type="molecule type" value="Genomic_DNA"/>
</dbReference>
<dbReference type="STRING" id="546874.SAMN04488544_3248"/>
<dbReference type="PANTHER" id="PTHR46696:SF1">
    <property type="entry name" value="CYTOCHROME P450 YJIB-RELATED"/>
    <property type="match status" value="1"/>
</dbReference>
<dbReference type="PANTHER" id="PTHR46696">
    <property type="entry name" value="P450, PUTATIVE (EUROFUNG)-RELATED"/>
    <property type="match status" value="1"/>
</dbReference>
<gene>
    <name evidence="8" type="ORF">SAMN04488544_3248</name>
</gene>
<dbReference type="GO" id="GO:0004497">
    <property type="term" value="F:monooxygenase activity"/>
    <property type="evidence" value="ECO:0007669"/>
    <property type="project" value="UniProtKB-KW"/>
</dbReference>
<dbReference type="RefSeq" id="WP_091076560.1">
    <property type="nucleotide sequence ID" value="NZ_LT629799.1"/>
</dbReference>
<proteinExistence type="inferred from homology"/>
<dbReference type="Pfam" id="PF00067">
    <property type="entry name" value="p450"/>
    <property type="match status" value="1"/>
</dbReference>
<dbReference type="InterPro" id="IPR017972">
    <property type="entry name" value="Cyt_P450_CS"/>
</dbReference>
<reference evidence="9" key="1">
    <citation type="submission" date="2016-10" db="EMBL/GenBank/DDBJ databases">
        <authorList>
            <person name="Varghese N."/>
            <person name="Submissions S."/>
        </authorList>
    </citation>
    <scope>NUCLEOTIDE SEQUENCE [LARGE SCALE GENOMIC DNA]</scope>
    <source>
        <strain evidence="9">DSM 21743</strain>
    </source>
</reference>
<evidence type="ECO:0000256" key="7">
    <source>
        <dbReference type="RuleBase" id="RU000461"/>
    </source>
</evidence>
<accession>A0A1H2N369</accession>
<evidence type="ECO:0000256" key="1">
    <source>
        <dbReference type="ARBA" id="ARBA00010617"/>
    </source>
</evidence>
<evidence type="ECO:0000256" key="2">
    <source>
        <dbReference type="ARBA" id="ARBA00022617"/>
    </source>
</evidence>
<dbReference type="InterPro" id="IPR002397">
    <property type="entry name" value="Cyt_P450_B"/>
</dbReference>
<evidence type="ECO:0000256" key="5">
    <source>
        <dbReference type="ARBA" id="ARBA00023004"/>
    </source>
</evidence>
<evidence type="ECO:0000256" key="4">
    <source>
        <dbReference type="ARBA" id="ARBA00023002"/>
    </source>
</evidence>
<dbReference type="GO" id="GO:0020037">
    <property type="term" value="F:heme binding"/>
    <property type="evidence" value="ECO:0007669"/>
    <property type="project" value="InterPro"/>
</dbReference>